<proteinExistence type="predicted"/>
<gene>
    <name evidence="1" type="ORF">C7374_11439</name>
</gene>
<dbReference type="Proteomes" id="UP000249453">
    <property type="component" value="Unassembled WGS sequence"/>
</dbReference>
<comment type="caution">
    <text evidence="1">The sequence shown here is derived from an EMBL/GenBank/DDBJ whole genome shotgun (WGS) entry which is preliminary data.</text>
</comment>
<keyword evidence="2" id="KW-1185">Reference proteome</keyword>
<reference evidence="1 2" key="1">
    <citation type="submission" date="2018-06" db="EMBL/GenBank/DDBJ databases">
        <title>Genomic Encyclopedia of Type Strains, Phase IV (KMG-IV): sequencing the most valuable type-strain genomes for metagenomic binning, comparative biology and taxonomic classification.</title>
        <authorList>
            <person name="Goeker M."/>
        </authorList>
    </citation>
    <scope>NUCLEOTIDE SEQUENCE [LARGE SCALE GENOMIC DNA]</scope>
    <source>
        <strain evidence="1 2">DSM 26720</strain>
    </source>
</reference>
<dbReference type="AlphaFoldDB" id="A0A364JSS0"/>
<name>A0A364JSS0_9HYPH</name>
<evidence type="ECO:0000313" key="2">
    <source>
        <dbReference type="Proteomes" id="UP000249453"/>
    </source>
</evidence>
<evidence type="ECO:0000313" key="1">
    <source>
        <dbReference type="EMBL" id="RAK26354.1"/>
    </source>
</evidence>
<protein>
    <submittedName>
        <fullName evidence="1">Uncharacterized protein</fullName>
    </submittedName>
</protein>
<sequence>MPRETKSVEYLCQIIHEKFPETKNTKLTFVPANLPSGRRWFLQIGYLPSDIHSKVMSLSEELAWEFDLEDSSGNQTP</sequence>
<dbReference type="EMBL" id="QLMK01000014">
    <property type="protein sequence ID" value="RAK26354.1"/>
    <property type="molecule type" value="Genomic_DNA"/>
</dbReference>
<organism evidence="1 2">
    <name type="scientific">Falsochrobactrum ovis</name>
    <dbReference type="NCBI Taxonomy" id="1293442"/>
    <lineage>
        <taxon>Bacteria</taxon>
        <taxon>Pseudomonadati</taxon>
        <taxon>Pseudomonadota</taxon>
        <taxon>Alphaproteobacteria</taxon>
        <taxon>Hyphomicrobiales</taxon>
        <taxon>Brucellaceae</taxon>
        <taxon>Falsochrobactrum</taxon>
    </lineage>
</organism>
<accession>A0A364JSS0</accession>